<reference evidence="2 3" key="1">
    <citation type="submission" date="2020-08" db="EMBL/GenBank/DDBJ databases">
        <title>Genomic Encyclopedia of Type Strains, Phase IV (KMG-V): Genome sequencing to study the core and pangenomes of soil and plant-associated prokaryotes.</title>
        <authorList>
            <person name="Whitman W."/>
        </authorList>
    </citation>
    <scope>NUCLEOTIDE SEQUENCE [LARGE SCALE GENOMIC DNA]</scope>
    <source>
        <strain evidence="2 3">M8UP14</strain>
    </source>
</reference>
<evidence type="ECO:0008006" key="4">
    <source>
        <dbReference type="Google" id="ProtNLM"/>
    </source>
</evidence>
<sequence length="635" mass="69766">MRVNSRVAGILMAAIACVSQAQSTAPVSDNAIPAAPQARSINQQVDGGQFHLLEAHNLFPQAISGRSQYLVPRPPNAMGAAMALRGSTGFHEELDRENSSGTGYQASSYVPLDSWIYLSFDRLAAMGYIPTSSATIRPWSRLECARLLAEAHEVTDEINETTAPLFSALDREFAHETHVIDGAPNAGSQVETVYGRFTGITGTPLRDSFHFGQTLADDFGRPYGHGANGIIGISGRGEAGPLALYFRGEYQYAGAIPLYSPAAQQAISAADGLPSGWNLRFGKTSRVRPVEVYAVLNLANWQLSFGQQSLWWGPDRTTSLILSNNAEAMPMLRLARAKPFKMPSFLGALGPGHFDAFFARQGGIHYVGLGANFTVHGDPAHALTPPPYLWGATLSFKPTENLEVGFAHTVIFAGYGRPLTFGTFLHTFSMYGNAQEVDPGKRVTQFNFTYHPPGLRKKVVLYTEEMAWDDPIQGKFIARYAMDPGIYIPRIPGVNKLDLRMEGVYTNLPKLPNQGYFYSNFHYPQGYTNYGQILGSWVGRQGQGGQASSTYWFSARNKATVSYRKMTADKSLFRGGNLSDISGNLTWLVRRDVELSATTQYEHWKFPLLGTGARSNFTTTFEFRLSPKARLDSGR</sequence>
<dbReference type="InterPro" id="IPR026950">
    <property type="entry name" value="Caps_assemb_Wzi"/>
</dbReference>
<proteinExistence type="predicted"/>
<dbReference type="EMBL" id="JACHIP010000002">
    <property type="protein sequence ID" value="MBB5057274.1"/>
    <property type="molecule type" value="Genomic_DNA"/>
</dbReference>
<dbReference type="InterPro" id="IPR038636">
    <property type="entry name" value="Wzi_sf"/>
</dbReference>
<dbReference type="Proteomes" id="UP000540989">
    <property type="component" value="Unassembled WGS sequence"/>
</dbReference>
<evidence type="ECO:0000313" key="2">
    <source>
        <dbReference type="EMBL" id="MBB5057274.1"/>
    </source>
</evidence>
<name>A0A7W8E3J1_9BACT</name>
<feature type="signal peptide" evidence="1">
    <location>
        <begin position="1"/>
        <end position="21"/>
    </location>
</feature>
<dbReference type="AlphaFoldDB" id="A0A7W8E3J1"/>
<dbReference type="RefSeq" id="WP_184215888.1">
    <property type="nucleotide sequence ID" value="NZ_JACHIP010000002.1"/>
</dbReference>
<dbReference type="Gene3D" id="2.40.160.130">
    <property type="entry name" value="Capsule assembly protein Wzi"/>
    <property type="match status" value="1"/>
</dbReference>
<dbReference type="Pfam" id="PF14052">
    <property type="entry name" value="Caps_assemb_Wzi"/>
    <property type="match status" value="1"/>
</dbReference>
<protein>
    <recommendedName>
        <fullName evidence="4">Capsule assembly protein Wzi</fullName>
    </recommendedName>
</protein>
<gene>
    <name evidence="2" type="ORF">HDF16_001959</name>
</gene>
<comment type="caution">
    <text evidence="2">The sequence shown here is derived from an EMBL/GenBank/DDBJ whole genome shotgun (WGS) entry which is preliminary data.</text>
</comment>
<organism evidence="2 3">
    <name type="scientific">Granulicella aggregans</name>
    <dbReference type="NCBI Taxonomy" id="474949"/>
    <lineage>
        <taxon>Bacteria</taxon>
        <taxon>Pseudomonadati</taxon>
        <taxon>Acidobacteriota</taxon>
        <taxon>Terriglobia</taxon>
        <taxon>Terriglobales</taxon>
        <taxon>Acidobacteriaceae</taxon>
        <taxon>Granulicella</taxon>
    </lineage>
</organism>
<evidence type="ECO:0000313" key="3">
    <source>
        <dbReference type="Proteomes" id="UP000540989"/>
    </source>
</evidence>
<keyword evidence="3" id="KW-1185">Reference proteome</keyword>
<dbReference type="PROSITE" id="PS51257">
    <property type="entry name" value="PROKAR_LIPOPROTEIN"/>
    <property type="match status" value="1"/>
</dbReference>
<keyword evidence="1" id="KW-0732">Signal</keyword>
<accession>A0A7W8E3J1</accession>
<evidence type="ECO:0000256" key="1">
    <source>
        <dbReference type="SAM" id="SignalP"/>
    </source>
</evidence>
<feature type="chain" id="PRO_5030808907" description="Capsule assembly protein Wzi" evidence="1">
    <location>
        <begin position="22"/>
        <end position="635"/>
    </location>
</feature>